<protein>
    <recommendedName>
        <fullName evidence="3">Lipoprotein</fullName>
    </recommendedName>
</protein>
<dbReference type="AlphaFoldDB" id="A0A084T0A7"/>
<evidence type="ECO:0000313" key="1">
    <source>
        <dbReference type="EMBL" id="KFA94142.1"/>
    </source>
</evidence>
<comment type="caution">
    <text evidence="1">The sequence shown here is derived from an EMBL/GenBank/DDBJ whole genome shotgun (WGS) entry which is preliminary data.</text>
</comment>
<evidence type="ECO:0008006" key="3">
    <source>
        <dbReference type="Google" id="ProtNLM"/>
    </source>
</evidence>
<dbReference type="Proteomes" id="UP000028547">
    <property type="component" value="Unassembled WGS sequence"/>
</dbReference>
<sequence length="297" mass="31144">MAAARVDSKRALALLIAVGVLSSGCVSVGYGAGVAAARVDTSPDTSPLEYKRQVDYSRMYHQFRLVDTSGILLAALVNIGRQSAARDAAIDQAVAAGAKSGDVVEYSYKPYDILPGPRITADLRLGLGPASTTFTGAGGSRFERGDYLAFDIGGEPLVWDPEGLPVMASVGASMLLESWSLDEQAGIGFEHDYLGLDVFANGKIGVRLPGNVGLTGKLHVGLVSPLLGAILGSPRLSWYGGLEAAWTTPWKPLTVVGDFVYGSPLWLDLPFRGGFSTRFGVNAVVSIESLMPAPGNP</sequence>
<evidence type="ECO:0000313" key="2">
    <source>
        <dbReference type="Proteomes" id="UP000028547"/>
    </source>
</evidence>
<accession>A0A084T0A7</accession>
<organism evidence="1 2">
    <name type="scientific">Archangium violaceum Cb vi76</name>
    <dbReference type="NCBI Taxonomy" id="1406225"/>
    <lineage>
        <taxon>Bacteria</taxon>
        <taxon>Pseudomonadati</taxon>
        <taxon>Myxococcota</taxon>
        <taxon>Myxococcia</taxon>
        <taxon>Myxococcales</taxon>
        <taxon>Cystobacterineae</taxon>
        <taxon>Archangiaceae</taxon>
        <taxon>Archangium</taxon>
    </lineage>
</organism>
<proteinExistence type="predicted"/>
<gene>
    <name evidence="1" type="ORF">Q664_05065</name>
</gene>
<dbReference type="PROSITE" id="PS51257">
    <property type="entry name" value="PROKAR_LIPOPROTEIN"/>
    <property type="match status" value="1"/>
</dbReference>
<dbReference type="EMBL" id="JPMI01000026">
    <property type="protein sequence ID" value="KFA94142.1"/>
    <property type="molecule type" value="Genomic_DNA"/>
</dbReference>
<reference evidence="1 2" key="1">
    <citation type="submission" date="2014-07" db="EMBL/GenBank/DDBJ databases">
        <title>Draft Genome Sequence of Gephyronic Acid Producer, Cystobacter violaceus Strain Cb vi76.</title>
        <authorList>
            <person name="Stevens D.C."/>
            <person name="Young J."/>
            <person name="Carmichael R."/>
            <person name="Tan J."/>
            <person name="Taylor R.E."/>
        </authorList>
    </citation>
    <scope>NUCLEOTIDE SEQUENCE [LARGE SCALE GENOMIC DNA]</scope>
    <source>
        <strain evidence="1 2">Cb vi76</strain>
    </source>
</reference>
<dbReference type="RefSeq" id="WP_043390342.1">
    <property type="nucleotide sequence ID" value="NZ_JPMI01000026.1"/>
</dbReference>
<name>A0A084T0A7_9BACT</name>